<dbReference type="PROSITE" id="PS50975">
    <property type="entry name" value="ATP_GRASP"/>
    <property type="match status" value="1"/>
</dbReference>
<evidence type="ECO:0000256" key="1">
    <source>
        <dbReference type="ARBA" id="ARBA00022598"/>
    </source>
</evidence>
<dbReference type="RefSeq" id="WP_214159458.1">
    <property type="nucleotide sequence ID" value="NZ_JAHBAY010000014.1"/>
</dbReference>
<accession>A0ABS5TQR9</accession>
<dbReference type="Pfam" id="PF13535">
    <property type="entry name" value="ATP-grasp_4"/>
    <property type="match status" value="1"/>
</dbReference>
<dbReference type="PANTHER" id="PTHR43585:SF2">
    <property type="entry name" value="ATP-GRASP ENZYME FSQD"/>
    <property type="match status" value="1"/>
</dbReference>
<dbReference type="Proteomes" id="UP001197247">
    <property type="component" value="Unassembled WGS sequence"/>
</dbReference>
<dbReference type="SUPFAM" id="SSF56059">
    <property type="entry name" value="Glutathione synthetase ATP-binding domain-like"/>
    <property type="match status" value="1"/>
</dbReference>
<evidence type="ECO:0000259" key="5">
    <source>
        <dbReference type="PROSITE" id="PS50975"/>
    </source>
</evidence>
<keyword evidence="2 4" id="KW-0547">Nucleotide-binding</keyword>
<evidence type="ECO:0000313" key="7">
    <source>
        <dbReference type="Proteomes" id="UP001197247"/>
    </source>
</evidence>
<keyword evidence="7" id="KW-1185">Reference proteome</keyword>
<gene>
    <name evidence="6" type="ORF">KIH74_28510</name>
</gene>
<evidence type="ECO:0000256" key="2">
    <source>
        <dbReference type="ARBA" id="ARBA00022741"/>
    </source>
</evidence>
<dbReference type="PANTHER" id="PTHR43585">
    <property type="entry name" value="FUMIPYRROLE BIOSYNTHESIS PROTEIN C"/>
    <property type="match status" value="1"/>
</dbReference>
<comment type="caution">
    <text evidence="6">The sequence shown here is derived from an EMBL/GenBank/DDBJ whole genome shotgun (WGS) entry which is preliminary data.</text>
</comment>
<organism evidence="6 7">
    <name type="scientific">Kineosporia corallincola</name>
    <dbReference type="NCBI Taxonomy" id="2835133"/>
    <lineage>
        <taxon>Bacteria</taxon>
        <taxon>Bacillati</taxon>
        <taxon>Actinomycetota</taxon>
        <taxon>Actinomycetes</taxon>
        <taxon>Kineosporiales</taxon>
        <taxon>Kineosporiaceae</taxon>
        <taxon>Kineosporia</taxon>
    </lineage>
</organism>
<evidence type="ECO:0000313" key="6">
    <source>
        <dbReference type="EMBL" id="MBT0772919.1"/>
    </source>
</evidence>
<evidence type="ECO:0000256" key="3">
    <source>
        <dbReference type="ARBA" id="ARBA00022840"/>
    </source>
</evidence>
<dbReference type="InterPro" id="IPR011761">
    <property type="entry name" value="ATP-grasp"/>
</dbReference>
<proteinExistence type="predicted"/>
<keyword evidence="1" id="KW-0436">Ligase</keyword>
<sequence length="411" mass="43951">MRVVVVDPASSGAAYVGELTRPDVEQLVVMSPVVPEPYAGQAEAAVAAAGPGLTVVRLPPDYENLPVDARLEGADYVVCGGETGTGTADVLRERLGVQPRNSGPSGPRLDKYQAQKALEKNGLRAIRSASVTSADDLAEPLAWGFPLVVKPVSSAGSDGVRVVADVAELEHGVRELLGQVNAVGRRNEHVVVQEFVEGVEYIVDGFVSDDEQKFASVCRYEKKLVGGVPVYEAMTWLRQDEVPGFEELQAYVTGVLAALGVRIGCFHAELFRTDDDWVLVEVGLRPHGGGNPRFTQAFTGTSQLHMEVERAVTGRFTGGPMSPLRYRGRVVFFSVDGPVTFHADPQAELQLLDGLIHSGVSVGKGDSADAPRSLFDTFGLGFVVLQADTLEQLDAVSARARAVFADCHRPS</sequence>
<evidence type="ECO:0000256" key="4">
    <source>
        <dbReference type="PROSITE-ProRule" id="PRU00409"/>
    </source>
</evidence>
<protein>
    <submittedName>
        <fullName evidence="6">ATP-grasp domain-containing protein</fullName>
    </submittedName>
</protein>
<reference evidence="6 7" key="1">
    <citation type="submission" date="2021-05" db="EMBL/GenBank/DDBJ databases">
        <title>Kineosporia and Streptomyces sp. nov. two new marine actinobacteria isolated from Coral.</title>
        <authorList>
            <person name="Buangrab K."/>
            <person name="Sutthacheep M."/>
            <person name="Yeemin T."/>
            <person name="Harunari E."/>
            <person name="Igarashi Y."/>
            <person name="Kanchanasin P."/>
            <person name="Tanasupawat S."/>
            <person name="Phongsopitanun W."/>
        </authorList>
    </citation>
    <scope>NUCLEOTIDE SEQUENCE [LARGE SCALE GENOMIC DNA]</scope>
    <source>
        <strain evidence="6 7">J2-2</strain>
    </source>
</reference>
<dbReference type="Gene3D" id="3.30.470.20">
    <property type="entry name" value="ATP-grasp fold, B domain"/>
    <property type="match status" value="1"/>
</dbReference>
<dbReference type="InterPro" id="IPR052032">
    <property type="entry name" value="ATP-dep_AA_Ligase"/>
</dbReference>
<keyword evidence="3 4" id="KW-0067">ATP-binding</keyword>
<dbReference type="EMBL" id="JAHBAY010000014">
    <property type="protein sequence ID" value="MBT0772919.1"/>
    <property type="molecule type" value="Genomic_DNA"/>
</dbReference>
<feature type="domain" description="ATP-grasp" evidence="5">
    <location>
        <begin position="115"/>
        <end position="312"/>
    </location>
</feature>
<name>A0ABS5TQR9_9ACTN</name>